<dbReference type="EMBL" id="VNJI01000024">
    <property type="protein sequence ID" value="TVY08360.1"/>
    <property type="molecule type" value="Genomic_DNA"/>
</dbReference>
<keyword evidence="12" id="KW-1185">Reference proteome</keyword>
<comment type="caution">
    <text evidence="11">The sequence shown here is derived from an EMBL/GenBank/DDBJ whole genome shotgun (WGS) entry which is preliminary data.</text>
</comment>
<dbReference type="InterPro" id="IPR014017">
    <property type="entry name" value="DNA_helicase_UvrD-like_C"/>
</dbReference>
<dbReference type="InterPro" id="IPR011335">
    <property type="entry name" value="Restrct_endonuc-II-like"/>
</dbReference>
<dbReference type="Gene3D" id="3.90.320.10">
    <property type="match status" value="1"/>
</dbReference>
<dbReference type="Gene3D" id="3.40.50.300">
    <property type="entry name" value="P-loop containing nucleotide triphosphate hydrolases"/>
    <property type="match status" value="1"/>
</dbReference>
<protein>
    <recommendedName>
        <fullName evidence="10">UvrD-like helicase C-terminal domain-containing protein</fullName>
    </recommendedName>
</protein>
<dbReference type="OrthoDB" id="9810135at2"/>
<feature type="domain" description="UvrD-like helicase C-terminal" evidence="10">
    <location>
        <begin position="12"/>
        <end position="307"/>
    </location>
</feature>
<reference evidence="11 12" key="1">
    <citation type="submission" date="2019-07" db="EMBL/GenBank/DDBJ databases">
        <authorList>
            <person name="Kim J."/>
        </authorList>
    </citation>
    <scope>NUCLEOTIDE SEQUENCE [LARGE SCALE GENOMIC DNA]</scope>
    <source>
        <strain evidence="11 12">JC52</strain>
    </source>
</reference>
<dbReference type="GO" id="GO:0043138">
    <property type="term" value="F:3'-5' DNA helicase activity"/>
    <property type="evidence" value="ECO:0007669"/>
    <property type="project" value="TreeGrafter"/>
</dbReference>
<evidence type="ECO:0000256" key="7">
    <source>
        <dbReference type="ARBA" id="ARBA00022840"/>
    </source>
</evidence>
<dbReference type="AlphaFoldDB" id="A0A559K8A2"/>
<dbReference type="Gene3D" id="3.30.160.800">
    <property type="match status" value="1"/>
</dbReference>
<dbReference type="InterPro" id="IPR027417">
    <property type="entry name" value="P-loop_NTPase"/>
</dbReference>
<dbReference type="GO" id="GO:0005524">
    <property type="term" value="F:ATP binding"/>
    <property type="evidence" value="ECO:0007669"/>
    <property type="project" value="UniProtKB-KW"/>
</dbReference>
<gene>
    <name evidence="11" type="ORF">FPZ49_19140</name>
</gene>
<dbReference type="Gene3D" id="1.10.486.10">
    <property type="entry name" value="PCRA, domain 4"/>
    <property type="match status" value="1"/>
</dbReference>
<evidence type="ECO:0000313" key="11">
    <source>
        <dbReference type="EMBL" id="TVY08360.1"/>
    </source>
</evidence>
<keyword evidence="5" id="KW-0347">Helicase</keyword>
<keyword evidence="2" id="KW-0547">Nucleotide-binding</keyword>
<dbReference type="SUPFAM" id="SSF52540">
    <property type="entry name" value="P-loop containing nucleoside triphosphate hydrolases"/>
    <property type="match status" value="1"/>
</dbReference>
<dbReference type="Pfam" id="PF12705">
    <property type="entry name" value="PDDEXK_1"/>
    <property type="match status" value="1"/>
</dbReference>
<dbReference type="Proteomes" id="UP000317036">
    <property type="component" value="Unassembled WGS sequence"/>
</dbReference>
<dbReference type="GO" id="GO:0000725">
    <property type="term" value="P:recombinational repair"/>
    <property type="evidence" value="ECO:0007669"/>
    <property type="project" value="TreeGrafter"/>
</dbReference>
<proteinExistence type="predicted"/>
<organism evidence="11 12">
    <name type="scientific">Paenibacillus cremeus</name>
    <dbReference type="NCBI Taxonomy" id="2163881"/>
    <lineage>
        <taxon>Bacteria</taxon>
        <taxon>Bacillati</taxon>
        <taxon>Bacillota</taxon>
        <taxon>Bacilli</taxon>
        <taxon>Bacillales</taxon>
        <taxon>Paenibacillaceae</taxon>
        <taxon>Paenibacillus</taxon>
    </lineage>
</organism>
<evidence type="ECO:0000256" key="9">
    <source>
        <dbReference type="ARBA" id="ARBA00023204"/>
    </source>
</evidence>
<sequence>MKAIGDFVNYAFESRFIPPGQLSDSQAPFVRMITTHSNPGGKVALHGVYTLTVPKQDYDRYDDIAMFDAQRAAQFIAWACRGKVSIQEMIEGKPTTRPARPGDFMILLKHKEYIDLYAELLERYGVASDTSGSLAVFEETKALYQLALALCNPTDRIPLLAVLRGMLFGVSDDALYHYRREGGSISLYSSLGNVSDKGATIEQALCKLRQYATWVRELPALSAFSKIILEHGMIPAAAVSESGAIRSGTLMKLLEVLQNDAEAAIEWPILTKRLGALMRDAESMEATSIFAGRADAVRIMNLHKAKGLEAPIVMLACPCGEKDHNATEHIDRMVEPPIGYFTISKPKGEYHTEIIAQPVGWGAISEKEREYMNAEQERLLYVATTRAKQLLIVSQYPSRPAIDPWSNLTVSIGRQPELEAVSVDIVKREKLDEPTDMESHLTKWVERVGLSSKPSYLNESVTRLTKTARDITLERSSGGKGMAYGSLVHRCLQALGEGLAQSDLEDYCQMAAEEEDVDPNWVQQAIETVLHVTENELWKRSILARQRYHEFSFVLARLSDGENGEDLIFRGVIDLVFEEVNGWVIVDFKTDRYEAENEVNFVEFYKPQVLAYVDEWERTVGGHVKEAALYFIDKHRYVNIIN</sequence>
<keyword evidence="3" id="KW-0227">DNA damage</keyword>
<evidence type="ECO:0000256" key="6">
    <source>
        <dbReference type="ARBA" id="ARBA00022839"/>
    </source>
</evidence>
<evidence type="ECO:0000256" key="4">
    <source>
        <dbReference type="ARBA" id="ARBA00022801"/>
    </source>
</evidence>
<dbReference type="Pfam" id="PF13361">
    <property type="entry name" value="UvrD_C"/>
    <property type="match status" value="1"/>
</dbReference>
<keyword evidence="4" id="KW-0378">Hydrolase</keyword>
<dbReference type="PANTHER" id="PTHR11070:SF2">
    <property type="entry name" value="ATP-DEPENDENT DNA HELICASE SRS2"/>
    <property type="match status" value="1"/>
</dbReference>
<dbReference type="PROSITE" id="PS51217">
    <property type="entry name" value="UVRD_HELICASE_CTER"/>
    <property type="match status" value="1"/>
</dbReference>
<dbReference type="InterPro" id="IPR000212">
    <property type="entry name" value="DNA_helicase_UvrD/REP"/>
</dbReference>
<dbReference type="RefSeq" id="WP_144849865.1">
    <property type="nucleotide sequence ID" value="NZ_VNJI01000024.1"/>
</dbReference>
<dbReference type="PANTHER" id="PTHR11070">
    <property type="entry name" value="UVRD / RECB / PCRA DNA HELICASE FAMILY MEMBER"/>
    <property type="match status" value="1"/>
</dbReference>
<evidence type="ECO:0000256" key="8">
    <source>
        <dbReference type="ARBA" id="ARBA00023125"/>
    </source>
</evidence>
<evidence type="ECO:0000256" key="5">
    <source>
        <dbReference type="ARBA" id="ARBA00022806"/>
    </source>
</evidence>
<evidence type="ECO:0000256" key="1">
    <source>
        <dbReference type="ARBA" id="ARBA00022722"/>
    </source>
</evidence>
<evidence type="ECO:0000259" key="10">
    <source>
        <dbReference type="PROSITE" id="PS51217"/>
    </source>
</evidence>
<evidence type="ECO:0000256" key="2">
    <source>
        <dbReference type="ARBA" id="ARBA00022741"/>
    </source>
</evidence>
<dbReference type="SUPFAM" id="SSF52980">
    <property type="entry name" value="Restriction endonuclease-like"/>
    <property type="match status" value="1"/>
</dbReference>
<keyword evidence="6" id="KW-0269">Exonuclease</keyword>
<dbReference type="GO" id="GO:0003677">
    <property type="term" value="F:DNA binding"/>
    <property type="evidence" value="ECO:0007669"/>
    <property type="project" value="UniProtKB-KW"/>
</dbReference>
<evidence type="ECO:0000256" key="3">
    <source>
        <dbReference type="ARBA" id="ARBA00022763"/>
    </source>
</evidence>
<keyword evidence="7" id="KW-0067">ATP-binding</keyword>
<evidence type="ECO:0000313" key="12">
    <source>
        <dbReference type="Proteomes" id="UP000317036"/>
    </source>
</evidence>
<accession>A0A559K8A2</accession>
<keyword evidence="1" id="KW-0540">Nuclease</keyword>
<dbReference type="InterPro" id="IPR038726">
    <property type="entry name" value="PDDEXK_AddAB-type"/>
</dbReference>
<dbReference type="GO" id="GO:0005829">
    <property type="term" value="C:cytosol"/>
    <property type="evidence" value="ECO:0007669"/>
    <property type="project" value="TreeGrafter"/>
</dbReference>
<keyword evidence="8" id="KW-0238">DNA-binding</keyword>
<keyword evidence="9" id="KW-0234">DNA repair</keyword>
<dbReference type="GO" id="GO:0004527">
    <property type="term" value="F:exonuclease activity"/>
    <property type="evidence" value="ECO:0007669"/>
    <property type="project" value="UniProtKB-KW"/>
</dbReference>
<dbReference type="InterPro" id="IPR011604">
    <property type="entry name" value="PDDEXK-like_dom_sf"/>
</dbReference>
<name>A0A559K8A2_9BACL</name>